<dbReference type="OrthoDB" id="3414915at2"/>
<dbReference type="InterPro" id="IPR041654">
    <property type="entry name" value="StyA_sbd"/>
</dbReference>
<name>A0A1H1EWH0_9ACTN</name>
<keyword evidence="3" id="KW-1185">Reference proteome</keyword>
<reference evidence="3" key="1">
    <citation type="submission" date="2016-10" db="EMBL/GenBank/DDBJ databases">
        <authorList>
            <person name="Varghese N."/>
            <person name="Submissions S."/>
        </authorList>
    </citation>
    <scope>NUCLEOTIDE SEQUENCE [LARGE SCALE GENOMIC DNA]</scope>
    <source>
        <strain evidence="3">DSM 44142</strain>
    </source>
</reference>
<dbReference type="STRING" id="47312.SAMN04489765_2386"/>
<dbReference type="Proteomes" id="UP000183053">
    <property type="component" value="Unassembled WGS sequence"/>
</dbReference>
<evidence type="ECO:0000313" key="2">
    <source>
        <dbReference type="EMBL" id="SDQ92889.1"/>
    </source>
</evidence>
<dbReference type="Pfam" id="PF17885">
    <property type="entry name" value="Smoa_sbd"/>
    <property type="match status" value="1"/>
</dbReference>
<accession>A0A1H1EWH0</accession>
<gene>
    <name evidence="2" type="ORF">SAMN04489765_2386</name>
</gene>
<proteinExistence type="predicted"/>
<dbReference type="EMBL" id="FNLF01000002">
    <property type="protein sequence ID" value="SDQ92889.1"/>
    <property type="molecule type" value="Genomic_DNA"/>
</dbReference>
<protein>
    <submittedName>
        <fullName evidence="2">2-polyprenyl-6-methoxyphenol hydroxylase</fullName>
    </submittedName>
</protein>
<evidence type="ECO:0000259" key="1">
    <source>
        <dbReference type="Pfam" id="PF17885"/>
    </source>
</evidence>
<organism evidence="2 3">
    <name type="scientific">Tsukamurella pulmonis</name>
    <dbReference type="NCBI Taxonomy" id="47312"/>
    <lineage>
        <taxon>Bacteria</taxon>
        <taxon>Bacillati</taxon>
        <taxon>Actinomycetota</taxon>
        <taxon>Actinomycetes</taxon>
        <taxon>Mycobacteriales</taxon>
        <taxon>Tsukamurellaceae</taxon>
        <taxon>Tsukamurella</taxon>
    </lineage>
</organism>
<dbReference type="RefSeq" id="WP_068565300.1">
    <property type="nucleotide sequence ID" value="NZ_FNLF01000002.1"/>
</dbReference>
<dbReference type="SUPFAM" id="SSF51905">
    <property type="entry name" value="FAD/NAD(P)-binding domain"/>
    <property type="match status" value="1"/>
</dbReference>
<dbReference type="AlphaFoldDB" id="A0A1H1EWH0"/>
<dbReference type="PRINTS" id="PR00420">
    <property type="entry name" value="RNGMNOXGNASE"/>
</dbReference>
<dbReference type="Gene3D" id="3.50.50.60">
    <property type="entry name" value="FAD/NAD(P)-binding domain"/>
    <property type="match status" value="3"/>
</dbReference>
<dbReference type="InterPro" id="IPR036188">
    <property type="entry name" value="FAD/NAD-bd_sf"/>
</dbReference>
<feature type="domain" description="Styrene monooxygenase StyA putative substrate binding" evidence="1">
    <location>
        <begin position="151"/>
        <end position="265"/>
    </location>
</feature>
<sequence>MTQARIAIIGAGVVGATAALVLARAGHPVDLYSDRTAEQLRDAVPATGTAVLFGHSRDVDHTLVEELYPDAPLSTGMNTRLNTGEPGALEQVLAFDPDFTYTAAGIDVRLRAHDRIRLFEQAGGAFHVETVTPENLDAIAAAHDLTIVSTGKGGLSSLFPVDESRTVYRSPQRHLLAAAFTGLGHGADVFTARGHGAGAHNVFNLHTDHGEIWIGPYWHKDAGPSWSVLGFAKPDGDWVQRWGEVTDAQSALDVVVSIYRDYFPDDLPDIEKLRVIEQDPHSWLRGAVTPTVRQGVGHTRGGRPVLALGDSAIAFDPIAGQGAQTGLIQVAALAKALEHRGADGGAFTAEWITDQFDRHWEERGHAAAEVTRLFLGDPDYAFAAGLLFAGAVADDAVGAALFGLLSEPAPILDLHTEEDVERFIVEAKAAFASA</sequence>
<evidence type="ECO:0000313" key="3">
    <source>
        <dbReference type="Proteomes" id="UP000183053"/>
    </source>
</evidence>